<gene>
    <name evidence="1" type="ORF">AR1Y2_0383</name>
</gene>
<accession>A0A4P8IBI5</accession>
<dbReference type="KEGG" id="arf:AR1Y2_0383"/>
<dbReference type="Proteomes" id="UP000298653">
    <property type="component" value="Chromosome"/>
</dbReference>
<sequence>MDIKTKYFVHIVSDKGSIIADYAEYLERERGYLENGVLRRYKNEKLISKEKCTFKQYQKRLGFDLEDIHKSWKQKIRNEQFDEVRCRKVVTMTGHDYTWMFKKETEKDDFTLFVDTDKSGKRFNNLGILYDSEERKGKAGYMMCFTDESPVGPAVITDENFSEDTQCYTYKELYEKWHL</sequence>
<proteinExistence type="predicted"/>
<dbReference type="AlphaFoldDB" id="A0A4P8IBI5"/>
<organism evidence="1 2">
    <name type="scientific">Anaerostipes rhamnosivorans</name>
    <dbReference type="NCBI Taxonomy" id="1229621"/>
    <lineage>
        <taxon>Bacteria</taxon>
        <taxon>Bacillati</taxon>
        <taxon>Bacillota</taxon>
        <taxon>Clostridia</taxon>
        <taxon>Lachnospirales</taxon>
        <taxon>Lachnospiraceae</taxon>
        <taxon>Anaerostipes</taxon>
    </lineage>
</organism>
<evidence type="ECO:0000313" key="2">
    <source>
        <dbReference type="Proteomes" id="UP000298653"/>
    </source>
</evidence>
<evidence type="ECO:0000313" key="1">
    <source>
        <dbReference type="EMBL" id="QCP33837.1"/>
    </source>
</evidence>
<keyword evidence="2" id="KW-1185">Reference proteome</keyword>
<reference evidence="1 2" key="1">
    <citation type="submission" date="2019-05" db="EMBL/GenBank/DDBJ databases">
        <title>Complete genome sequencing of Anaerostipes rhamnosivorans.</title>
        <authorList>
            <person name="Bui T.P.N."/>
            <person name="de Vos W.M."/>
        </authorList>
    </citation>
    <scope>NUCLEOTIDE SEQUENCE [LARGE SCALE GENOMIC DNA]</scope>
    <source>
        <strain evidence="1 2">1y2</strain>
    </source>
</reference>
<name>A0A4P8IBI5_9FIRM</name>
<protein>
    <submittedName>
        <fullName evidence="1">Uncharacterized protein</fullName>
    </submittedName>
</protein>
<dbReference type="EMBL" id="CP040058">
    <property type="protein sequence ID" value="QCP33837.1"/>
    <property type="molecule type" value="Genomic_DNA"/>
</dbReference>